<keyword evidence="9" id="KW-1185">Reference proteome</keyword>
<dbReference type="SMART" id="SM00220">
    <property type="entry name" value="S_TKc"/>
    <property type="match status" value="1"/>
</dbReference>
<evidence type="ECO:0000256" key="1">
    <source>
        <dbReference type="ARBA" id="ARBA00022679"/>
    </source>
</evidence>
<name>A0A4Y3RLV2_9ACTN</name>
<dbReference type="SUPFAM" id="SSF56112">
    <property type="entry name" value="Protein kinase-like (PK-like)"/>
    <property type="match status" value="1"/>
</dbReference>
<feature type="region of interest" description="Disordered" evidence="6">
    <location>
        <begin position="307"/>
        <end position="335"/>
    </location>
</feature>
<dbReference type="InterPro" id="IPR000719">
    <property type="entry name" value="Prot_kinase_dom"/>
</dbReference>
<dbReference type="Pfam" id="PF00069">
    <property type="entry name" value="Pkinase"/>
    <property type="match status" value="1"/>
</dbReference>
<dbReference type="Gene3D" id="3.30.200.20">
    <property type="entry name" value="Phosphorylase Kinase, domain 1"/>
    <property type="match status" value="1"/>
</dbReference>
<evidence type="ECO:0000256" key="5">
    <source>
        <dbReference type="PROSITE-ProRule" id="PRU10141"/>
    </source>
</evidence>
<keyword evidence="1" id="KW-0808">Transferase</keyword>
<evidence type="ECO:0000256" key="4">
    <source>
        <dbReference type="ARBA" id="ARBA00022840"/>
    </source>
</evidence>
<evidence type="ECO:0000256" key="3">
    <source>
        <dbReference type="ARBA" id="ARBA00022777"/>
    </source>
</evidence>
<dbReference type="RefSeq" id="WP_229918070.1">
    <property type="nucleotide sequence ID" value="NZ_BJMN01000020.1"/>
</dbReference>
<dbReference type="InterPro" id="IPR008271">
    <property type="entry name" value="Ser/Thr_kinase_AS"/>
</dbReference>
<dbReference type="Pfam" id="PF13360">
    <property type="entry name" value="PQQ_2"/>
    <property type="match status" value="1"/>
</dbReference>
<dbReference type="GO" id="GO:0004674">
    <property type="term" value="F:protein serine/threonine kinase activity"/>
    <property type="evidence" value="ECO:0007669"/>
    <property type="project" value="TreeGrafter"/>
</dbReference>
<reference evidence="8 9" key="1">
    <citation type="submission" date="2019-06" db="EMBL/GenBank/DDBJ databases">
        <title>Whole genome shotgun sequence of Streptomyces gardneri NBRC 12865.</title>
        <authorList>
            <person name="Hosoyama A."/>
            <person name="Uohara A."/>
            <person name="Ohji S."/>
            <person name="Ichikawa N."/>
        </authorList>
    </citation>
    <scope>NUCLEOTIDE SEQUENCE [LARGE SCALE GENOMIC DNA]</scope>
    <source>
        <strain evidence="8 9">NBRC 12865</strain>
    </source>
</reference>
<dbReference type="PROSITE" id="PS50011">
    <property type="entry name" value="PROTEIN_KINASE_DOM"/>
    <property type="match status" value="1"/>
</dbReference>
<dbReference type="PANTHER" id="PTHR43289">
    <property type="entry name" value="MITOGEN-ACTIVATED PROTEIN KINASE KINASE KINASE 20-RELATED"/>
    <property type="match status" value="1"/>
</dbReference>
<evidence type="ECO:0000313" key="8">
    <source>
        <dbReference type="EMBL" id="GEB57693.1"/>
    </source>
</evidence>
<evidence type="ECO:0000256" key="6">
    <source>
        <dbReference type="SAM" id="MobiDB-lite"/>
    </source>
</evidence>
<sequence>MLGHYQVAELLGAGGMGEVYLAHSPSGRAVAVKVIREDLAAKPGFRERFAREVQAARQVSGAFTAPVLDADTTGPTPWMATQYVEGPTLADIVNDRGTLPADEVWRLASGLCEALRDIHRAGLVHRDLKPGNILLAEDGPRVIDFGISRVVDATALTQSGQILGTPLFMAPEQFRTPRDAGPAADVFALGSVLVHAATGHGPFDADSPYAIAWNAVHEEPNLTGLPESLRPVVEPCLRKDPAQRPAPETLLALLSSRRERRTHRSSAREAELARTRRVRLRRGALAAGALACAALAIGVGTWWPKAGSDESPRKPLATTGPPASEATSAPVRMPGWKPWVTQLSPDRGAVSEMTDCHYEVSALWCTGERLLLARLDPRSGKVLWRQTRPGGSGATLLGMTRWTVLAGAHQDTGSTQAYKIQAYDMETGRPRNERSVPGAQECGIAAEIVVCSHGDSISAWSLEGLSPLWTVPSDRVLLPSPKGSPSQNVYVMKKTESGLPTEVGEISQGDGHLIWRKDVPKGTDFATVSGEGFLYFLTYRGGVTKLVRLDPERGGETTTDLAVPERMLDIVGEVFYSHRGGVISAYDIATGRRLWSSSTLHHRFSAPTVEGDRIHFTTQDGTVIALDRHSGGALWQQRPPQGGSEPGPSGRLTPLIPAPVVLGDIIVAPAYQAWIHSFLAPPTVTASRTAAPSTAAAG</sequence>
<dbReference type="PROSITE" id="PS00107">
    <property type="entry name" value="PROTEIN_KINASE_ATP"/>
    <property type="match status" value="1"/>
</dbReference>
<organism evidence="8 9">
    <name type="scientific">Streptomyces gardneri</name>
    <dbReference type="NCBI Taxonomy" id="66892"/>
    <lineage>
        <taxon>Bacteria</taxon>
        <taxon>Bacillati</taxon>
        <taxon>Actinomycetota</taxon>
        <taxon>Actinomycetes</taxon>
        <taxon>Kitasatosporales</taxon>
        <taxon>Streptomycetaceae</taxon>
        <taxon>Streptomyces</taxon>
    </lineage>
</organism>
<keyword evidence="4 5" id="KW-0067">ATP-binding</keyword>
<dbReference type="Gene3D" id="2.130.10.10">
    <property type="entry name" value="YVTN repeat-like/Quinoprotein amine dehydrogenase"/>
    <property type="match status" value="2"/>
</dbReference>
<dbReference type="InterPro" id="IPR018391">
    <property type="entry name" value="PQQ_b-propeller_rpt"/>
</dbReference>
<dbReference type="InterPro" id="IPR017441">
    <property type="entry name" value="Protein_kinase_ATP_BS"/>
</dbReference>
<evidence type="ECO:0000256" key="2">
    <source>
        <dbReference type="ARBA" id="ARBA00022741"/>
    </source>
</evidence>
<feature type="domain" description="Protein kinase" evidence="7">
    <location>
        <begin position="5"/>
        <end position="266"/>
    </location>
</feature>
<evidence type="ECO:0000259" key="7">
    <source>
        <dbReference type="PROSITE" id="PS50011"/>
    </source>
</evidence>
<dbReference type="Gene3D" id="1.10.510.10">
    <property type="entry name" value="Transferase(Phosphotransferase) domain 1"/>
    <property type="match status" value="1"/>
</dbReference>
<evidence type="ECO:0000313" key="9">
    <source>
        <dbReference type="Proteomes" id="UP000315226"/>
    </source>
</evidence>
<keyword evidence="3" id="KW-0418">Kinase</keyword>
<feature type="binding site" evidence="5">
    <location>
        <position position="42"/>
    </location>
    <ligand>
        <name>ATP</name>
        <dbReference type="ChEBI" id="CHEBI:30616"/>
    </ligand>
</feature>
<dbReference type="CDD" id="cd14014">
    <property type="entry name" value="STKc_PknB_like"/>
    <property type="match status" value="1"/>
</dbReference>
<dbReference type="SMART" id="SM00564">
    <property type="entry name" value="PQQ"/>
    <property type="match status" value="3"/>
</dbReference>
<accession>A0A4Y3RLV2</accession>
<comment type="caution">
    <text evidence="8">The sequence shown here is derived from an EMBL/GenBank/DDBJ whole genome shotgun (WGS) entry which is preliminary data.</text>
</comment>
<dbReference type="InterPro" id="IPR002372">
    <property type="entry name" value="PQQ_rpt_dom"/>
</dbReference>
<dbReference type="EMBL" id="BJMN01000020">
    <property type="protein sequence ID" value="GEB57693.1"/>
    <property type="molecule type" value="Genomic_DNA"/>
</dbReference>
<keyword evidence="2 5" id="KW-0547">Nucleotide-binding</keyword>
<dbReference type="InterPro" id="IPR015943">
    <property type="entry name" value="WD40/YVTN_repeat-like_dom_sf"/>
</dbReference>
<dbReference type="InterPro" id="IPR011047">
    <property type="entry name" value="Quinoprotein_ADH-like_sf"/>
</dbReference>
<dbReference type="SUPFAM" id="SSF50998">
    <property type="entry name" value="Quinoprotein alcohol dehydrogenase-like"/>
    <property type="match status" value="2"/>
</dbReference>
<gene>
    <name evidence="8" type="ORF">SGA01_32980</name>
</gene>
<dbReference type="PANTHER" id="PTHR43289:SF34">
    <property type="entry name" value="SERINE_THREONINE-PROTEIN KINASE YBDM-RELATED"/>
    <property type="match status" value="1"/>
</dbReference>
<dbReference type="Proteomes" id="UP000315226">
    <property type="component" value="Unassembled WGS sequence"/>
</dbReference>
<dbReference type="PROSITE" id="PS00108">
    <property type="entry name" value="PROTEIN_KINASE_ST"/>
    <property type="match status" value="1"/>
</dbReference>
<dbReference type="AlphaFoldDB" id="A0A4Y3RLV2"/>
<proteinExistence type="predicted"/>
<dbReference type="GO" id="GO:0005524">
    <property type="term" value="F:ATP binding"/>
    <property type="evidence" value="ECO:0007669"/>
    <property type="project" value="UniProtKB-UniRule"/>
</dbReference>
<protein>
    <recommendedName>
        <fullName evidence="7">Protein kinase domain-containing protein</fullName>
    </recommendedName>
</protein>
<dbReference type="InterPro" id="IPR011009">
    <property type="entry name" value="Kinase-like_dom_sf"/>
</dbReference>